<feature type="region of interest" description="Disordered" evidence="2">
    <location>
        <begin position="102"/>
        <end position="132"/>
    </location>
</feature>
<organism evidence="5 6">
    <name type="scientific">Aphis craccivora</name>
    <name type="common">Cowpea aphid</name>
    <dbReference type="NCBI Taxonomy" id="307492"/>
    <lineage>
        <taxon>Eukaryota</taxon>
        <taxon>Metazoa</taxon>
        <taxon>Ecdysozoa</taxon>
        <taxon>Arthropoda</taxon>
        <taxon>Hexapoda</taxon>
        <taxon>Insecta</taxon>
        <taxon>Pterygota</taxon>
        <taxon>Neoptera</taxon>
        <taxon>Paraneoptera</taxon>
        <taxon>Hemiptera</taxon>
        <taxon>Sternorrhyncha</taxon>
        <taxon>Aphidomorpha</taxon>
        <taxon>Aphidoidea</taxon>
        <taxon>Aphididae</taxon>
        <taxon>Aphidini</taxon>
        <taxon>Aphis</taxon>
        <taxon>Aphis</taxon>
    </lineage>
</organism>
<proteinExistence type="predicted"/>
<accession>A0A6G0VTK5</accession>
<dbReference type="PROSITE" id="PS51029">
    <property type="entry name" value="MADF"/>
    <property type="match status" value="1"/>
</dbReference>
<dbReference type="GO" id="GO:0005634">
    <property type="term" value="C:nucleus"/>
    <property type="evidence" value="ECO:0007669"/>
    <property type="project" value="UniProtKB-SubCell"/>
</dbReference>
<feature type="domain" description="MADF" evidence="3">
    <location>
        <begin position="12"/>
        <end position="97"/>
    </location>
</feature>
<protein>
    <submittedName>
        <fullName evidence="5">MADF domain-containing protein</fullName>
    </submittedName>
</protein>
<evidence type="ECO:0000256" key="2">
    <source>
        <dbReference type="SAM" id="MobiDB-lite"/>
    </source>
</evidence>
<reference evidence="5 6" key="1">
    <citation type="submission" date="2019-08" db="EMBL/GenBank/DDBJ databases">
        <title>Whole genome of Aphis craccivora.</title>
        <authorList>
            <person name="Voronova N.V."/>
            <person name="Shulinski R.S."/>
            <person name="Bandarenka Y.V."/>
            <person name="Zhorov D.G."/>
            <person name="Warner D."/>
        </authorList>
    </citation>
    <scope>NUCLEOTIDE SEQUENCE [LARGE SCALE GENOMIC DNA]</scope>
    <source>
        <strain evidence="5">180601</strain>
        <tissue evidence="5">Whole Body</tissue>
    </source>
</reference>
<dbReference type="InterPro" id="IPR004210">
    <property type="entry name" value="BESS_motif"/>
</dbReference>
<dbReference type="PROSITE" id="PS51031">
    <property type="entry name" value="BESS"/>
    <property type="match status" value="1"/>
</dbReference>
<keyword evidence="6" id="KW-1185">Reference proteome</keyword>
<keyword evidence="1" id="KW-0539">Nucleus</keyword>
<feature type="compositionally biased region" description="Low complexity" evidence="2">
    <location>
        <begin position="102"/>
        <end position="113"/>
    </location>
</feature>
<evidence type="ECO:0000256" key="1">
    <source>
        <dbReference type="PROSITE-ProRule" id="PRU00371"/>
    </source>
</evidence>
<evidence type="ECO:0000313" key="6">
    <source>
        <dbReference type="Proteomes" id="UP000478052"/>
    </source>
</evidence>
<gene>
    <name evidence="5" type="ORF">FWK35_00026137</name>
</gene>
<feature type="non-terminal residue" evidence="5">
    <location>
        <position position="305"/>
    </location>
</feature>
<comment type="caution">
    <text evidence="5">The sequence shown here is derived from an EMBL/GenBank/DDBJ whole genome shotgun (WGS) entry which is preliminary data.</text>
</comment>
<dbReference type="Pfam" id="PF02944">
    <property type="entry name" value="BESS"/>
    <property type="match status" value="1"/>
</dbReference>
<name>A0A6G0VTK5_APHCR</name>
<evidence type="ECO:0000259" key="3">
    <source>
        <dbReference type="PROSITE" id="PS51029"/>
    </source>
</evidence>
<sequence>MSGSQEDVDIELFIGEVKNYPEIWNVAFETYHNRKKKRGAWINICRVFCDGFDEKDDRDKNEICNGKILRTPTQEAAEISERYVYARQLSFLQTAGATTETQSSLGELSESEQITLQQKESETPPTYTQNLTKKHKHDFETSLIDFMNAPIPSPIVPPVSEINPDRSFFESVLPSISNFTEDQKIEFRCEVLKIIQRMRNPPVTQNYEYSNIPYYKPTHVSGPLYPSPHHSNYLNRHQFPIHSQTRLTTSLSQPQSPTMNFNIISPSASSSTTMDQTYSEEDVNYHFFVSSFYLIDLWILDTHEY</sequence>
<dbReference type="GO" id="GO:0003677">
    <property type="term" value="F:DNA binding"/>
    <property type="evidence" value="ECO:0007669"/>
    <property type="project" value="InterPro"/>
</dbReference>
<comment type="subcellular location">
    <subcellularLocation>
        <location evidence="1">Nucleus</location>
    </subcellularLocation>
</comment>
<evidence type="ECO:0000259" key="4">
    <source>
        <dbReference type="PROSITE" id="PS51031"/>
    </source>
</evidence>
<dbReference type="Proteomes" id="UP000478052">
    <property type="component" value="Unassembled WGS sequence"/>
</dbReference>
<dbReference type="AlphaFoldDB" id="A0A6G0VTK5"/>
<evidence type="ECO:0000313" key="5">
    <source>
        <dbReference type="EMBL" id="KAF0708999.1"/>
    </source>
</evidence>
<dbReference type="InterPro" id="IPR006578">
    <property type="entry name" value="MADF-dom"/>
</dbReference>
<dbReference type="EMBL" id="VUJU01012028">
    <property type="protein sequence ID" value="KAF0708999.1"/>
    <property type="molecule type" value="Genomic_DNA"/>
</dbReference>
<feature type="domain" description="BESS" evidence="4">
    <location>
        <begin position="162"/>
        <end position="201"/>
    </location>
</feature>
<feature type="compositionally biased region" description="Polar residues" evidence="2">
    <location>
        <begin position="114"/>
        <end position="131"/>
    </location>
</feature>
<dbReference type="OrthoDB" id="6587340at2759"/>